<feature type="coiled-coil region" evidence="1">
    <location>
        <begin position="90"/>
        <end position="124"/>
    </location>
</feature>
<evidence type="ECO:0000313" key="4">
    <source>
        <dbReference type="Proteomes" id="UP001642540"/>
    </source>
</evidence>
<dbReference type="EMBL" id="CAXLJM020000068">
    <property type="protein sequence ID" value="CAL8123685.1"/>
    <property type="molecule type" value="Genomic_DNA"/>
</dbReference>
<sequence>MEKFHEVSQTSSSGSCSSRLSILKKLHSVDICKSTQRPEAPKSTLTEEISVSKKDESKERFAVPALPKACPTNGSGNSAGSNMRKLLDDLNQSRISIEQDQKAYQKARREIEVADKKISELRLESKKGEDKWNKLITTMAEKKTELTTVEIRNQIVDESIKMGEKELANILEELHRTRMESSELASSYLSDSINFAWLWNGSELGRACRLKHDQVEMANLEQEKRQLDLELEDFLVSKKEVEECERSQLELEQEFNAHDKTISAREKELQEQVDDLDLALLDLQRQKDELVRSSEEEFKMLQRQIQESMKTEVSKLGGTSGNTVESYVDIIDLCSEELKNNSEHQQEDNSSKIGTKSSFQKFTNDSKLRTPTFQAPTVTVKSEPESICNKSNSYYGESFSNSNDEDVDICLAAAEAASQTMRLYEPIKPTPSFTNQRPLPAKVRALERQVPITSYMKQQSSAKTFSSRNSSARGKFNSSRSSSSNSGKVFQFKKKTSSSFEKENINFDCDSLNASSSSFLDQCEVEPEPVCAIEKNSDPSNLPIYTRTSRHDFYDKPYSCFNSSRILLSESQEKLL</sequence>
<keyword evidence="4" id="KW-1185">Reference proteome</keyword>
<feature type="compositionally biased region" description="Basic and acidic residues" evidence="2">
    <location>
        <begin position="340"/>
        <end position="350"/>
    </location>
</feature>
<dbReference type="Proteomes" id="UP001642540">
    <property type="component" value="Unassembled WGS sequence"/>
</dbReference>
<feature type="compositionally biased region" description="Low complexity" evidence="2">
    <location>
        <begin position="470"/>
        <end position="487"/>
    </location>
</feature>
<evidence type="ECO:0000256" key="2">
    <source>
        <dbReference type="SAM" id="MobiDB-lite"/>
    </source>
</evidence>
<keyword evidence="1" id="KW-0175">Coiled coil</keyword>
<organism evidence="3 4">
    <name type="scientific">Orchesella dallaii</name>
    <dbReference type="NCBI Taxonomy" id="48710"/>
    <lineage>
        <taxon>Eukaryota</taxon>
        <taxon>Metazoa</taxon>
        <taxon>Ecdysozoa</taxon>
        <taxon>Arthropoda</taxon>
        <taxon>Hexapoda</taxon>
        <taxon>Collembola</taxon>
        <taxon>Entomobryomorpha</taxon>
        <taxon>Entomobryoidea</taxon>
        <taxon>Orchesellidae</taxon>
        <taxon>Orchesellinae</taxon>
        <taxon>Orchesella</taxon>
    </lineage>
</organism>
<feature type="region of interest" description="Disordered" evidence="2">
    <location>
        <begin position="340"/>
        <end position="365"/>
    </location>
</feature>
<feature type="compositionally biased region" description="Basic and acidic residues" evidence="2">
    <location>
        <begin position="50"/>
        <end position="60"/>
    </location>
</feature>
<reference evidence="3 4" key="1">
    <citation type="submission" date="2024-08" db="EMBL/GenBank/DDBJ databases">
        <authorList>
            <person name="Cucini C."/>
            <person name="Frati F."/>
        </authorList>
    </citation>
    <scope>NUCLEOTIDE SEQUENCE [LARGE SCALE GENOMIC DNA]</scope>
</reference>
<feature type="coiled-coil region" evidence="1">
    <location>
        <begin position="266"/>
        <end position="311"/>
    </location>
</feature>
<feature type="region of interest" description="Disordered" evidence="2">
    <location>
        <begin position="455"/>
        <end position="487"/>
    </location>
</feature>
<gene>
    <name evidence="3" type="ORF">ODALV1_LOCUS20273</name>
</gene>
<feature type="compositionally biased region" description="Polar residues" evidence="2">
    <location>
        <begin position="455"/>
        <end position="469"/>
    </location>
</feature>
<accession>A0ABP1R9M1</accession>
<comment type="caution">
    <text evidence="3">The sequence shown here is derived from an EMBL/GenBank/DDBJ whole genome shotgun (WGS) entry which is preliminary data.</text>
</comment>
<name>A0ABP1R9M1_9HEXA</name>
<feature type="compositionally biased region" description="Polar residues" evidence="2">
    <location>
        <begin position="34"/>
        <end position="49"/>
    </location>
</feature>
<protein>
    <submittedName>
        <fullName evidence="3">Uncharacterized protein</fullName>
    </submittedName>
</protein>
<evidence type="ECO:0000256" key="1">
    <source>
        <dbReference type="SAM" id="Coils"/>
    </source>
</evidence>
<feature type="compositionally biased region" description="Polar residues" evidence="2">
    <location>
        <begin position="351"/>
        <end position="365"/>
    </location>
</feature>
<feature type="coiled-coil region" evidence="1">
    <location>
        <begin position="210"/>
        <end position="237"/>
    </location>
</feature>
<proteinExistence type="predicted"/>
<evidence type="ECO:0000313" key="3">
    <source>
        <dbReference type="EMBL" id="CAL8123685.1"/>
    </source>
</evidence>
<feature type="region of interest" description="Disordered" evidence="2">
    <location>
        <begin position="34"/>
        <end position="60"/>
    </location>
</feature>